<proteinExistence type="predicted"/>
<gene>
    <name evidence="10" type="ORF">FNV43_RR26656</name>
</gene>
<evidence type="ECO:0000313" key="10">
    <source>
        <dbReference type="EMBL" id="KAF3431920.1"/>
    </source>
</evidence>
<evidence type="ECO:0000256" key="6">
    <source>
        <dbReference type="ARBA" id="ARBA00048679"/>
    </source>
</evidence>
<evidence type="ECO:0000256" key="2">
    <source>
        <dbReference type="ARBA" id="ARBA00012513"/>
    </source>
</evidence>
<evidence type="ECO:0000256" key="3">
    <source>
        <dbReference type="ARBA" id="ARBA00022729"/>
    </source>
</evidence>
<organism evidence="10 11">
    <name type="scientific">Rhamnella rubrinervis</name>
    <dbReference type="NCBI Taxonomy" id="2594499"/>
    <lineage>
        <taxon>Eukaryota</taxon>
        <taxon>Viridiplantae</taxon>
        <taxon>Streptophyta</taxon>
        <taxon>Embryophyta</taxon>
        <taxon>Tracheophyta</taxon>
        <taxon>Spermatophyta</taxon>
        <taxon>Magnoliopsida</taxon>
        <taxon>eudicotyledons</taxon>
        <taxon>Gunneridae</taxon>
        <taxon>Pentapetalae</taxon>
        <taxon>rosids</taxon>
        <taxon>fabids</taxon>
        <taxon>Rosales</taxon>
        <taxon>Rhamnaceae</taxon>
        <taxon>rhamnoid group</taxon>
        <taxon>Rhamneae</taxon>
        <taxon>Rhamnella</taxon>
    </lineage>
</organism>
<dbReference type="PANTHER" id="PTHR33138:SF27">
    <property type="entry name" value="WALL-ASSOCIATED RECEPTOR KINASE C-TERMINAL DOMAIN-CONTAINING PROTEIN"/>
    <property type="match status" value="1"/>
</dbReference>
<reference evidence="10" key="1">
    <citation type="submission" date="2020-03" db="EMBL/GenBank/DDBJ databases">
        <title>A high-quality chromosome-level genome assembly of a woody plant with both climbing and erect habits, Rhamnella rubrinervis.</title>
        <authorList>
            <person name="Lu Z."/>
            <person name="Yang Y."/>
            <person name="Zhu X."/>
            <person name="Sun Y."/>
        </authorList>
    </citation>
    <scope>NUCLEOTIDE SEQUENCE</scope>
    <source>
        <strain evidence="10">BYM</strain>
        <tissue evidence="10">Leaf</tissue>
    </source>
</reference>
<evidence type="ECO:0000259" key="8">
    <source>
        <dbReference type="Pfam" id="PF13947"/>
    </source>
</evidence>
<keyword evidence="4" id="KW-0325">Glycoprotein</keyword>
<dbReference type="GO" id="GO:0016020">
    <property type="term" value="C:membrane"/>
    <property type="evidence" value="ECO:0007669"/>
    <property type="project" value="UniProtKB-SubCell"/>
</dbReference>
<keyword evidence="11" id="KW-1185">Reference proteome</keyword>
<evidence type="ECO:0000256" key="5">
    <source>
        <dbReference type="ARBA" id="ARBA00047899"/>
    </source>
</evidence>
<protein>
    <recommendedName>
        <fullName evidence="2">non-specific serine/threonine protein kinase</fullName>
        <ecNumber evidence="2">2.7.11.1</ecNumber>
    </recommendedName>
</protein>
<dbReference type="Proteomes" id="UP000796880">
    <property type="component" value="Unassembled WGS sequence"/>
</dbReference>
<feature type="domain" description="Wall-associated receptor kinase C-terminal" evidence="9">
    <location>
        <begin position="161"/>
        <end position="237"/>
    </location>
</feature>
<dbReference type="OrthoDB" id="1194525at2759"/>
<dbReference type="EMBL" id="VOIH02000012">
    <property type="protein sequence ID" value="KAF3431920.1"/>
    <property type="molecule type" value="Genomic_DNA"/>
</dbReference>
<evidence type="ECO:0000313" key="11">
    <source>
        <dbReference type="Proteomes" id="UP000796880"/>
    </source>
</evidence>
<dbReference type="AlphaFoldDB" id="A0A8K0GRR1"/>
<evidence type="ECO:0000259" key="9">
    <source>
        <dbReference type="Pfam" id="PF14380"/>
    </source>
</evidence>
<comment type="catalytic activity">
    <reaction evidence="6">
        <text>L-seryl-[protein] + ATP = O-phospho-L-seryl-[protein] + ADP + H(+)</text>
        <dbReference type="Rhea" id="RHEA:17989"/>
        <dbReference type="Rhea" id="RHEA-COMP:9863"/>
        <dbReference type="Rhea" id="RHEA-COMP:11604"/>
        <dbReference type="ChEBI" id="CHEBI:15378"/>
        <dbReference type="ChEBI" id="CHEBI:29999"/>
        <dbReference type="ChEBI" id="CHEBI:30616"/>
        <dbReference type="ChEBI" id="CHEBI:83421"/>
        <dbReference type="ChEBI" id="CHEBI:456216"/>
        <dbReference type="EC" id="2.7.11.1"/>
    </reaction>
</comment>
<sequence>MPWINLLTLSFYLFTNDFVGAVDRNYEACRVPKSCGDNQTIRFPFYIKGLQEPNCGYSGFELSCNGNGQPIINFSGVDYIIHQIFYHNQSFTVSNSAFSNHLETGICIRPLENISLPNDRFELPKQDQAFLLYDCQPPRVSEYEIGCSEGNKTWVLGLPENDRDQLGNLSRRCGNGKVMVVAPVKNYGHESVGIKEVLSRGFDLKWKAGDCGRCEKSGGVCGFHSSTYLFQCYCTDRPHRVSCKHGNPSSFNKCSSSLDCFKLPDGVEGDKKNIRRSEIELFNALKTQKLAIYLYISTSILVLSNIQPISPDHEAPGTVQYGKTLPSLCQHILFTRLVVESAVSADSRYEACVTSNCGFQIKRNEKKLPVYKTSEGNHVINDISYENQSFQLVDEEVVNSTTTCFAPTHKFAFDRFAMDFSPTHANLQFFCGCNESFTLGFDKSLIHCKSNASHPSYVALVHKDEDLSDGKGCESEVGVPVDLEGDYSNQTIKTVDYPELLKKGFTLKWHGNACV</sequence>
<name>A0A8K0GRR1_9ROSA</name>
<accession>A0A8K0GRR1</accession>
<dbReference type="Pfam" id="PF13947">
    <property type="entry name" value="GUB_WAK_bind"/>
    <property type="match status" value="1"/>
</dbReference>
<dbReference type="PANTHER" id="PTHR33138">
    <property type="entry name" value="OS01G0690200 PROTEIN"/>
    <property type="match status" value="1"/>
</dbReference>
<comment type="subcellular location">
    <subcellularLocation>
        <location evidence="1">Membrane</location>
        <topology evidence="1">Single-pass membrane protein</topology>
    </subcellularLocation>
</comment>
<evidence type="ECO:0000256" key="4">
    <source>
        <dbReference type="ARBA" id="ARBA00023180"/>
    </source>
</evidence>
<evidence type="ECO:0000256" key="1">
    <source>
        <dbReference type="ARBA" id="ARBA00004167"/>
    </source>
</evidence>
<dbReference type="GO" id="GO:0030247">
    <property type="term" value="F:polysaccharide binding"/>
    <property type="evidence" value="ECO:0007669"/>
    <property type="project" value="InterPro"/>
</dbReference>
<feature type="chain" id="PRO_5035466511" description="non-specific serine/threonine protein kinase" evidence="7">
    <location>
        <begin position="22"/>
        <end position="515"/>
    </location>
</feature>
<dbReference type="InterPro" id="IPR032872">
    <property type="entry name" value="WAK_assoc_C"/>
</dbReference>
<feature type="signal peptide" evidence="7">
    <location>
        <begin position="1"/>
        <end position="21"/>
    </location>
</feature>
<feature type="domain" description="Wall-associated receptor kinase galacturonan-binding" evidence="8">
    <location>
        <begin position="31"/>
        <end position="94"/>
    </location>
</feature>
<keyword evidence="3 7" id="KW-0732">Signal</keyword>
<comment type="catalytic activity">
    <reaction evidence="5">
        <text>L-threonyl-[protein] + ATP = O-phospho-L-threonyl-[protein] + ADP + H(+)</text>
        <dbReference type="Rhea" id="RHEA:46608"/>
        <dbReference type="Rhea" id="RHEA-COMP:11060"/>
        <dbReference type="Rhea" id="RHEA-COMP:11605"/>
        <dbReference type="ChEBI" id="CHEBI:15378"/>
        <dbReference type="ChEBI" id="CHEBI:30013"/>
        <dbReference type="ChEBI" id="CHEBI:30616"/>
        <dbReference type="ChEBI" id="CHEBI:61977"/>
        <dbReference type="ChEBI" id="CHEBI:456216"/>
        <dbReference type="EC" id="2.7.11.1"/>
    </reaction>
</comment>
<dbReference type="Pfam" id="PF14380">
    <property type="entry name" value="WAK_assoc"/>
    <property type="match status" value="1"/>
</dbReference>
<evidence type="ECO:0000256" key="7">
    <source>
        <dbReference type="SAM" id="SignalP"/>
    </source>
</evidence>
<dbReference type="GO" id="GO:0004674">
    <property type="term" value="F:protein serine/threonine kinase activity"/>
    <property type="evidence" value="ECO:0007669"/>
    <property type="project" value="UniProtKB-EC"/>
</dbReference>
<comment type="caution">
    <text evidence="10">The sequence shown here is derived from an EMBL/GenBank/DDBJ whole genome shotgun (WGS) entry which is preliminary data.</text>
</comment>
<dbReference type="InterPro" id="IPR025287">
    <property type="entry name" value="WAK_GUB"/>
</dbReference>
<dbReference type="EC" id="2.7.11.1" evidence="2"/>